<dbReference type="Proteomes" id="UP000007437">
    <property type="component" value="Chromosome"/>
</dbReference>
<dbReference type="AlphaFoldDB" id="E5AL50"/>
<evidence type="ECO:0000313" key="2">
    <source>
        <dbReference type="EMBL" id="CBW76007.1"/>
    </source>
</evidence>
<accession>E5AL50</accession>
<name>E5AL50_MYCRK</name>
<dbReference type="eggNOG" id="COG2801">
    <property type="taxonomic scope" value="Bacteria"/>
</dbReference>
<reference evidence="2 3" key="1">
    <citation type="journal article" date="2011" name="J. Bacteriol.">
        <title>Complete genome sequence of Burkholderia rhizoxinica, an endosymbiont of Rhizopus microsporus.</title>
        <authorList>
            <person name="Lackner G."/>
            <person name="Moebius N."/>
            <person name="Partida-Martinez L."/>
            <person name="Hertweck C."/>
        </authorList>
    </citation>
    <scope>NUCLEOTIDE SEQUENCE [LARGE SCALE GENOMIC DNA]</scope>
    <source>
        <strain evidence="3">DSM 19002 / CIP 109453 / HKI 454</strain>
    </source>
</reference>
<dbReference type="GO" id="GO:0015074">
    <property type="term" value="P:DNA integration"/>
    <property type="evidence" value="ECO:0007669"/>
    <property type="project" value="InterPro"/>
</dbReference>
<gene>
    <name evidence="2" type="ordered locus">RBRH_02025</name>
</gene>
<proteinExistence type="predicted"/>
<dbReference type="EMBL" id="FR687359">
    <property type="protein sequence ID" value="CBW76007.1"/>
    <property type="molecule type" value="Genomic_DNA"/>
</dbReference>
<organism evidence="2 3">
    <name type="scientific">Mycetohabitans rhizoxinica (strain DSM 19002 / CIP 109453 / HKI 454)</name>
    <name type="common">Paraburkholderia rhizoxinica</name>
    <dbReference type="NCBI Taxonomy" id="882378"/>
    <lineage>
        <taxon>Bacteria</taxon>
        <taxon>Pseudomonadati</taxon>
        <taxon>Pseudomonadota</taxon>
        <taxon>Betaproteobacteria</taxon>
        <taxon>Burkholderiales</taxon>
        <taxon>Burkholderiaceae</taxon>
        <taxon>Mycetohabitans</taxon>
    </lineage>
</organism>
<dbReference type="Pfam" id="PF13683">
    <property type="entry name" value="rve_3"/>
    <property type="match status" value="1"/>
</dbReference>
<protein>
    <submittedName>
        <fullName evidence="2">Transposase</fullName>
    </submittedName>
</protein>
<dbReference type="InterPro" id="IPR001584">
    <property type="entry name" value="Integrase_cat-core"/>
</dbReference>
<sequence length="47" mass="5340">MPKSDAATAVLTFTIAFEHYNEKHPHSALKYRSPCEFRRTVDSSTVV</sequence>
<dbReference type="STRING" id="882378.RBRH_02025"/>
<dbReference type="HOGENOM" id="CLU_052819_5_1_4"/>
<dbReference type="KEGG" id="brh:RBRH_02025"/>
<feature type="domain" description="Integrase catalytic" evidence="1">
    <location>
        <begin position="8"/>
        <end position="34"/>
    </location>
</feature>
<evidence type="ECO:0000313" key="3">
    <source>
        <dbReference type="Proteomes" id="UP000007437"/>
    </source>
</evidence>
<evidence type="ECO:0000259" key="1">
    <source>
        <dbReference type="Pfam" id="PF13683"/>
    </source>
</evidence>